<protein>
    <submittedName>
        <fullName evidence="5">Amino acid adenylation domain-containing protein</fullName>
    </submittedName>
</protein>
<evidence type="ECO:0000256" key="2">
    <source>
        <dbReference type="ARBA" id="ARBA00022450"/>
    </source>
</evidence>
<dbReference type="InterPro" id="IPR042099">
    <property type="entry name" value="ANL_N_sf"/>
</dbReference>
<evidence type="ECO:0000256" key="1">
    <source>
        <dbReference type="ARBA" id="ARBA00001957"/>
    </source>
</evidence>
<gene>
    <name evidence="5" type="ORF">V7S98_20940</name>
</gene>
<dbReference type="NCBIfam" id="TIGR01733">
    <property type="entry name" value="AA-adenyl-dom"/>
    <property type="match status" value="2"/>
</dbReference>
<dbReference type="InterPro" id="IPR006162">
    <property type="entry name" value="Ppantetheine_attach_site"/>
</dbReference>
<sequence length="2604" mass="287739">MLKQKGIDLFSIAPVFRRDPSEPAHLSYAQERQWFLWQLDPDSTAYHVPTALRLRGALDVTALQRSFDALLERHESLRTTFESTHEGPVQVIHAPSALPIEVEEVSADPVDTLLARLQERALSLTQQLFNLQAGPLLRARLLRVANDDHVLVLTQHHIVSDGWSMQVMVDELVRYYADYSRGLAPQLVELPVQYADYAAWQRQWMDAGERDRQLAYWTERLAGSQPVLELPLDHARPQERSFRGAREVVELPDALVGSLRAMAREHGVTLFTLLLASFQALLHRYSGQDDIRVGVPVANRGRAEIQQLIGFFVNTQVLKADVDSSMPFEALLQQVKEAVQQAQSHQDLPFEQLVDALQLERNLDQAPLFQVMFNHQSEDQQRATGRLQGLDVETLALPRTTAQFDLTLDTHESLEGLSASFSYACDLFEPATIATMGEHWRNLLHSIVEQPRQRIGQLTMQNAAAIGEAIAQWNPAPQEWAMLGSLHQRIAAQAARTPDAVALCWEGQSLTYAQVERAANRLAHRLIEQGVAAEVRVGLACERGLQMLVAILAILKAGGAYVPLDPHYPEERLAFMIEDSGIALILADSHLIGRLPAPPALTVLSLADPLDAYAQHAPQVSVTPDNLAYVIYTSGSTGKPKGTLLTHRNVLRLFAATEHWYGFGSDDVWTLFHSYAFDFSVWEIFGALLYGGRLVIVPHETSRSPEAFLDLLVEQQVTVLNQTPSAFRQLLQVACDPHRARPALALRQVIFGGEALEVKTLRPWFERFGDQSPRLVNMYGITETTVHVTYRPLSLADLELAANSPIGEPIADLSWYLLDADLNPVPKGCIGELFVGRAGLARGYLNRADLSATRFVPDPFGPPGGRLYRTGDLARYRRDGVIEYIGRIDHQVKIRGFRIELGEIEARLQACPGVREAVVLAQAGPGGQQLVGYVVANAPGVDAASLRQALKRDLPDYMVPTHLLLIEQMPLTSNGKLDRRALPQPDASQLQEAYVAPVSELEQRIAGIWQEVLKLERVGLTDNFFELGGDSIVSIQVVSRARQAGIHFTPRQLFQHQTVKGLAGVALQGAESGMIDQRPASGRSELLPIQQRFFDMAIAEPSHWNQSVLLKPRQPLELAALQQALQAVLNHHDALRVGFSRNEQQWTAHFQPVPLATELLWHEHLAGLEQLVEVAERAQRSLQLDAGPLLRGVLVELANGEQRLLLVIHHLAVDGVSWRVLFEDLQTAYCHVLEGQAPQLPGRTSSVQAWAARLREHASSAALQAQLAYWQDQQVGADAALPMDRPQGGCGQHSARSVHCQLDRDTTRRLLQEAPAAYRTQVNDLLLTALARVLTRWTGAASALVQLEGHGREDIFDGLDLTRTVGWFTSVFPVRLNPTGGLGDSLKAIKEQVRAIADKGLGYGILRYLGDAQAQAALAGMATPQVTFNYLGQFDGSFADDTALLRPTGEARGLEKSPSAPLEEALAINGQVFDGELSLGWTFSAEQFDSSTIQGVADAFISELRALVDHCCDPLVHGVTPSDFPLAKLDQNQLDALGLAPGKLEDLYPLAPMQQGMLFHTLYEQQAGDYINQMRIEVEGLDAQRFRQAWEAAVQAHAVLRTGFLWQGGLGQPLQWVSKAAALPFIEHDWRGREDLQQALDALAVSQRDQGFDLRQPPLLRLVLVRTSEQGYHLIYTNHHVLMDGWSNSLLLGEVLHRYSGQHPGNTVTLYRDYIHWLQGQDPVLSQGFWMQQLQALEQPTQLALACSGGLHAGQGYGELRHSLDAAATQGLVELAKRAKVTPNTVVQAAWLVLLQRYTGQQTVCFGATVSGRPAELKGVEGQIGLFINTLPVIATPQPEQSLERFLQALQAQNLAVREHEHTPLFEIQRWAGQGGAALFDNILVFENYPVAEALQQATPEGLRFGEIGNREQSNYPLTVAVALGEHLALHYSYDNACFDAELIAQLDRHLMALLAQMCASDEHRQLAELKLTESAEQAATLMQWNPGPRDWEVQDSLHARIAEQAQRSPTAVALSFQGRDLDYAELDARANRLANRLVQMGVAPEVRVGLACERGMPMLVGILAILKAGGAYVPLDPNYPQDRLAFMIEDSGIALLLAEPALLGSLPVPSGLVIVDLLEPLDAYAQHAPQVSVTPDNLAYVIYTSGSTGKPKGTLLTHRNVLRLFAATEHWYGFGSDDVWTLFHSYAFDFSVWEIFGALLYGGRLVIVPHETSRSPEAFLDLLVEQQVTVLNQTPSAFRQLLQVACDPHRARPALALRQVIFGGEALEVKTLRPWFERFGDQSPRLVNMYGITETTVHVTYRPLSLADLELAANSPIGEPIADLSWYLLDADLNPVPKGCIGELFVGRAGLARGYLNRADLSATRFVPDPFGPPGGRLYRTGDLARYRRDGVIEYIGRIDHQVKIRGFRIELGEIEARLQACPGVREAVVLAQAGPGGQQLVGYVVANAPGVDAASLRQALKRDLPDYMVPTHLLLIEQMPLTSNGKLDRRALPQPDASQLQEAYVAPVSELEQRIAGIWQEVLKLERVGLTDNFFELGGHSLLAVNVVSRIQLELGLQPTPQQLFQFPMLGAFVEQLADAGEQFNTAKLDRLESLLDEMEEA</sequence>
<accession>A0ABU8QYJ9</accession>
<comment type="caution">
    <text evidence="5">The sequence shown here is derived from an EMBL/GenBank/DDBJ whole genome shotgun (WGS) entry which is preliminary data.</text>
</comment>
<dbReference type="Pfam" id="PF00668">
    <property type="entry name" value="Condensation"/>
    <property type="match status" value="3"/>
</dbReference>
<dbReference type="InterPro" id="IPR001242">
    <property type="entry name" value="Condensation_dom"/>
</dbReference>
<dbReference type="InterPro" id="IPR010060">
    <property type="entry name" value="NRPS_synth"/>
</dbReference>
<proteinExistence type="predicted"/>
<dbReference type="InterPro" id="IPR020845">
    <property type="entry name" value="AMP-binding_CS"/>
</dbReference>
<dbReference type="CDD" id="cd17643">
    <property type="entry name" value="A_NRPS_Cytc1-like"/>
    <property type="match status" value="2"/>
</dbReference>
<evidence type="ECO:0000313" key="5">
    <source>
        <dbReference type="EMBL" id="MEJ5865688.1"/>
    </source>
</evidence>
<dbReference type="Gene3D" id="3.40.50.12780">
    <property type="entry name" value="N-terminal domain of ligase-like"/>
    <property type="match status" value="2"/>
</dbReference>
<reference evidence="5 6" key="1">
    <citation type="submission" date="2024-02" db="EMBL/GenBank/DDBJ databases">
        <title>Identification of pathogenicity and growth-promoting function of Pseudomonas putida variant.</title>
        <authorList>
            <person name="Sun J."/>
        </authorList>
    </citation>
    <scope>NUCLEOTIDE SEQUENCE [LARGE SCALE GENOMIC DNA]</scope>
    <source>
        <strain evidence="5 6">A03</strain>
    </source>
</reference>
<dbReference type="SUPFAM" id="SSF47336">
    <property type="entry name" value="ACP-like"/>
    <property type="match status" value="2"/>
</dbReference>
<dbReference type="CDD" id="cd19531">
    <property type="entry name" value="LCL_NRPS-like"/>
    <property type="match status" value="1"/>
</dbReference>
<comment type="cofactor">
    <cofactor evidence="1">
        <name>pantetheine 4'-phosphate</name>
        <dbReference type="ChEBI" id="CHEBI:47942"/>
    </cofactor>
</comment>
<dbReference type="InterPro" id="IPR045851">
    <property type="entry name" value="AMP-bd_C_sf"/>
</dbReference>
<dbReference type="NCBIfam" id="TIGR01720">
    <property type="entry name" value="NRPS-para261"/>
    <property type="match status" value="1"/>
</dbReference>
<keyword evidence="6" id="KW-1185">Reference proteome</keyword>
<dbReference type="PROSITE" id="PS00455">
    <property type="entry name" value="AMP_BINDING"/>
    <property type="match status" value="2"/>
</dbReference>
<keyword evidence="3" id="KW-0597">Phosphoprotein</keyword>
<evidence type="ECO:0000259" key="4">
    <source>
        <dbReference type="PROSITE" id="PS50075"/>
    </source>
</evidence>
<dbReference type="PANTHER" id="PTHR45398:SF1">
    <property type="entry name" value="ENZYME, PUTATIVE (JCVI)-RELATED"/>
    <property type="match status" value="1"/>
</dbReference>
<name>A0ABU8QYJ9_9PSED</name>
<dbReference type="SMART" id="SM00823">
    <property type="entry name" value="PKS_PP"/>
    <property type="match status" value="2"/>
</dbReference>
<dbReference type="CDD" id="cd19543">
    <property type="entry name" value="DCL_NRPS"/>
    <property type="match status" value="1"/>
</dbReference>
<dbReference type="PROSITE" id="PS50075">
    <property type="entry name" value="CARRIER"/>
    <property type="match status" value="2"/>
</dbReference>
<dbReference type="InterPro" id="IPR025110">
    <property type="entry name" value="AMP-bd_C"/>
</dbReference>
<dbReference type="NCBIfam" id="NF003417">
    <property type="entry name" value="PRK04813.1"/>
    <property type="match status" value="2"/>
</dbReference>
<dbReference type="InterPro" id="IPR009081">
    <property type="entry name" value="PP-bd_ACP"/>
</dbReference>
<dbReference type="EMBL" id="JBBHLC010000097">
    <property type="protein sequence ID" value="MEJ5865688.1"/>
    <property type="molecule type" value="Genomic_DNA"/>
</dbReference>
<dbReference type="InterPro" id="IPR036736">
    <property type="entry name" value="ACP-like_sf"/>
</dbReference>
<evidence type="ECO:0000256" key="3">
    <source>
        <dbReference type="ARBA" id="ARBA00022553"/>
    </source>
</evidence>
<dbReference type="Gene3D" id="3.30.559.30">
    <property type="entry name" value="Nonribosomal peptide synthetase, condensation domain"/>
    <property type="match status" value="3"/>
</dbReference>
<dbReference type="SUPFAM" id="SSF52777">
    <property type="entry name" value="CoA-dependent acyltransferases"/>
    <property type="match status" value="6"/>
</dbReference>
<organism evidence="5 6">
    <name type="scientific">Pseudomonas farsensis</name>
    <dbReference type="NCBI Taxonomy" id="2745492"/>
    <lineage>
        <taxon>Bacteria</taxon>
        <taxon>Pseudomonadati</taxon>
        <taxon>Pseudomonadota</taxon>
        <taxon>Gammaproteobacteria</taxon>
        <taxon>Pseudomonadales</taxon>
        <taxon>Pseudomonadaceae</taxon>
        <taxon>Pseudomonas</taxon>
    </lineage>
</organism>
<dbReference type="Gene3D" id="3.30.300.30">
    <property type="match status" value="2"/>
</dbReference>
<keyword evidence="2" id="KW-0596">Phosphopantetheine</keyword>
<dbReference type="SUPFAM" id="SSF56801">
    <property type="entry name" value="Acetyl-CoA synthetase-like"/>
    <property type="match status" value="2"/>
</dbReference>
<dbReference type="InterPro" id="IPR020806">
    <property type="entry name" value="PKS_PP-bd"/>
</dbReference>
<dbReference type="PANTHER" id="PTHR45398">
    <property type="match status" value="1"/>
</dbReference>
<feature type="domain" description="Carrier" evidence="4">
    <location>
        <begin position="996"/>
        <end position="1070"/>
    </location>
</feature>
<dbReference type="Pfam" id="PF13193">
    <property type="entry name" value="AMP-binding_C"/>
    <property type="match status" value="2"/>
</dbReference>
<evidence type="ECO:0000313" key="6">
    <source>
        <dbReference type="Proteomes" id="UP001380290"/>
    </source>
</evidence>
<dbReference type="InterPro" id="IPR023213">
    <property type="entry name" value="CAT-like_dom_sf"/>
</dbReference>
<dbReference type="Proteomes" id="UP001380290">
    <property type="component" value="Unassembled WGS sequence"/>
</dbReference>
<dbReference type="Pfam" id="PF00501">
    <property type="entry name" value="AMP-binding"/>
    <property type="match status" value="2"/>
</dbReference>
<dbReference type="PROSITE" id="PS00012">
    <property type="entry name" value="PHOSPHOPANTETHEINE"/>
    <property type="match status" value="2"/>
</dbReference>
<dbReference type="CDD" id="cd19534">
    <property type="entry name" value="E_NRPS"/>
    <property type="match status" value="1"/>
</dbReference>
<dbReference type="InterPro" id="IPR000873">
    <property type="entry name" value="AMP-dep_synth/lig_dom"/>
</dbReference>
<dbReference type="InterPro" id="IPR010071">
    <property type="entry name" value="AA_adenyl_dom"/>
</dbReference>
<dbReference type="Gene3D" id="1.10.1200.10">
    <property type="entry name" value="ACP-like"/>
    <property type="match status" value="2"/>
</dbReference>
<dbReference type="Pfam" id="PF00550">
    <property type="entry name" value="PP-binding"/>
    <property type="match status" value="2"/>
</dbReference>
<dbReference type="Gene3D" id="3.30.559.10">
    <property type="entry name" value="Chloramphenicol acetyltransferase-like domain"/>
    <property type="match status" value="3"/>
</dbReference>
<feature type="domain" description="Carrier" evidence="4">
    <location>
        <begin position="2508"/>
        <end position="2583"/>
    </location>
</feature>